<dbReference type="Gene3D" id="3.90.1570.10">
    <property type="entry name" value="tt1808, chain A"/>
    <property type="match status" value="1"/>
</dbReference>
<evidence type="ECO:0000313" key="3">
    <source>
        <dbReference type="Proteomes" id="UP000219612"/>
    </source>
</evidence>
<dbReference type="PANTHER" id="PTHR35400:SF3">
    <property type="entry name" value="SLL1072 PROTEIN"/>
    <property type="match status" value="1"/>
</dbReference>
<dbReference type="CDD" id="cd06260">
    <property type="entry name" value="DUF820-like"/>
    <property type="match status" value="1"/>
</dbReference>
<keyword evidence="3" id="KW-1185">Reference proteome</keyword>
<gene>
    <name evidence="2" type="ORF">SAMN05421748_110194</name>
</gene>
<dbReference type="OrthoDB" id="196625at2"/>
<feature type="domain" description="Putative restriction endonuclease" evidence="1">
    <location>
        <begin position="25"/>
        <end position="174"/>
    </location>
</feature>
<reference evidence="2 3" key="1">
    <citation type="submission" date="2017-09" db="EMBL/GenBank/DDBJ databases">
        <authorList>
            <person name="Ehlers B."/>
            <person name="Leendertz F.H."/>
        </authorList>
    </citation>
    <scope>NUCLEOTIDE SEQUENCE [LARGE SCALE GENOMIC DNA]</scope>
    <source>
        <strain evidence="2 3">CGMCC 4.6857</strain>
    </source>
</reference>
<protein>
    <submittedName>
        <fullName evidence="2">Endonuclease, Uma2 family (Restriction endonuclease fold)</fullName>
    </submittedName>
</protein>
<dbReference type="InterPro" id="IPR012296">
    <property type="entry name" value="Nuclease_put_TT1808"/>
</dbReference>
<accession>A0A285IPT4</accession>
<dbReference type="Pfam" id="PF05685">
    <property type="entry name" value="Uma2"/>
    <property type="match status" value="1"/>
</dbReference>
<proteinExistence type="predicted"/>
<organism evidence="2 3">
    <name type="scientific">Paractinoplanes atraurantiacus</name>
    <dbReference type="NCBI Taxonomy" id="1036182"/>
    <lineage>
        <taxon>Bacteria</taxon>
        <taxon>Bacillati</taxon>
        <taxon>Actinomycetota</taxon>
        <taxon>Actinomycetes</taxon>
        <taxon>Micromonosporales</taxon>
        <taxon>Micromonosporaceae</taxon>
        <taxon>Paractinoplanes</taxon>
    </lineage>
</organism>
<dbReference type="SUPFAM" id="SSF52980">
    <property type="entry name" value="Restriction endonuclease-like"/>
    <property type="match status" value="1"/>
</dbReference>
<keyword evidence="2" id="KW-0378">Hydrolase</keyword>
<keyword evidence="2" id="KW-0540">Nuclease</keyword>
<dbReference type="GO" id="GO:0004519">
    <property type="term" value="F:endonuclease activity"/>
    <property type="evidence" value="ECO:0007669"/>
    <property type="project" value="UniProtKB-KW"/>
</dbReference>
<evidence type="ECO:0000259" key="1">
    <source>
        <dbReference type="Pfam" id="PF05685"/>
    </source>
</evidence>
<sequence length="182" mass="19470">MSAQAFGASMPTHVTLNDVASMAAADENHRYELSPEGVLSVMPPADPEHALLVMRMIFWLASHGYEAEQIAADCGIDVGGGRVPDLTVWAKGMPPRRARSSYAGTSGLLLAVEVVSSGSEIVDRIIKKAEYAKAGIPRYWIVERDGGATVHRNVLNEAGEYEPDQSGPQPLTWLLASAPDIG</sequence>
<evidence type="ECO:0000313" key="2">
    <source>
        <dbReference type="EMBL" id="SNY50025.1"/>
    </source>
</evidence>
<dbReference type="Proteomes" id="UP000219612">
    <property type="component" value="Unassembled WGS sequence"/>
</dbReference>
<dbReference type="InterPro" id="IPR008538">
    <property type="entry name" value="Uma2"/>
</dbReference>
<dbReference type="InterPro" id="IPR011335">
    <property type="entry name" value="Restrct_endonuc-II-like"/>
</dbReference>
<dbReference type="AlphaFoldDB" id="A0A285IPT4"/>
<name>A0A285IPT4_9ACTN</name>
<dbReference type="PANTHER" id="PTHR35400">
    <property type="entry name" value="SLR1083 PROTEIN"/>
    <property type="match status" value="1"/>
</dbReference>
<dbReference type="EMBL" id="OBDY01000010">
    <property type="protein sequence ID" value="SNY50025.1"/>
    <property type="molecule type" value="Genomic_DNA"/>
</dbReference>
<keyword evidence="2" id="KW-0255">Endonuclease</keyword>